<reference evidence="2" key="1">
    <citation type="submission" date="2020-06" db="EMBL/GenBank/DDBJ databases">
        <authorList>
            <consortium name="Plant Systems Biology data submission"/>
        </authorList>
    </citation>
    <scope>NUCLEOTIDE SEQUENCE</scope>
    <source>
        <strain evidence="2">D6</strain>
    </source>
</reference>
<evidence type="ECO:0000313" key="3">
    <source>
        <dbReference type="Proteomes" id="UP001153069"/>
    </source>
</evidence>
<keyword evidence="1" id="KW-0812">Transmembrane</keyword>
<name>A0A9N8F4U2_9STRA</name>
<sequence>MSQQRRRVSLISQGPEGRARANITASQWGISKPQFKEFVNEVFFYQRKGLFENVPLPHSSGRARQCSYYRYSSEKFNDPKIGPTIYHVTQQFIRPRTKGTFLGRFLRRRSIGHDGDGLDATEAPPNSSWALMKNPSGLDCDLFVCHSWSAGIFEFANHLLKAWPDDCHAAYICFLSNPQNLDAKCCYLGCVASNLQSNAFYKVLSSESMKQMIVITSLDAPIYQRAWCCFEVYLAMKQGLLITMGGDLSTLRQLVREYVNANNRTIHPSQPKLMPADQVTYQKHKAIVQTMTDLVALVVVLYAAISACLLVPVIILEDNLPRAVVAPFRAISDAFCGLVVSMLFPLIYVTQLVWSVVSWPRIFLDGSLRYIEQEVPIESDKEKRFPWDVRRAEASVQLDRMTILRAIGDDAELVNEMLADLVLNKTMDYRSPFLGREISFVAH</sequence>
<keyword evidence="1" id="KW-0472">Membrane</keyword>
<dbReference type="AlphaFoldDB" id="A0A9N8F4U2"/>
<protein>
    <submittedName>
        <fullName evidence="2">Uncharacterized protein</fullName>
    </submittedName>
</protein>
<comment type="caution">
    <text evidence="2">The sequence shown here is derived from an EMBL/GenBank/DDBJ whole genome shotgun (WGS) entry which is preliminary data.</text>
</comment>
<keyword evidence="1" id="KW-1133">Transmembrane helix</keyword>
<dbReference type="Proteomes" id="UP001153069">
    <property type="component" value="Unassembled WGS sequence"/>
</dbReference>
<evidence type="ECO:0000313" key="2">
    <source>
        <dbReference type="EMBL" id="CAB9530849.1"/>
    </source>
</evidence>
<accession>A0A9N8F4U2</accession>
<dbReference type="OrthoDB" id="434743at2759"/>
<evidence type="ECO:0000256" key="1">
    <source>
        <dbReference type="SAM" id="Phobius"/>
    </source>
</evidence>
<gene>
    <name evidence="2" type="ORF">SEMRO_3075_G343290.1</name>
</gene>
<organism evidence="2 3">
    <name type="scientific">Seminavis robusta</name>
    <dbReference type="NCBI Taxonomy" id="568900"/>
    <lineage>
        <taxon>Eukaryota</taxon>
        <taxon>Sar</taxon>
        <taxon>Stramenopiles</taxon>
        <taxon>Ochrophyta</taxon>
        <taxon>Bacillariophyta</taxon>
        <taxon>Bacillariophyceae</taxon>
        <taxon>Bacillariophycidae</taxon>
        <taxon>Naviculales</taxon>
        <taxon>Naviculaceae</taxon>
        <taxon>Seminavis</taxon>
    </lineage>
</organism>
<feature type="transmembrane region" description="Helical" evidence="1">
    <location>
        <begin position="335"/>
        <end position="359"/>
    </location>
</feature>
<proteinExistence type="predicted"/>
<keyword evidence="3" id="KW-1185">Reference proteome</keyword>
<dbReference type="EMBL" id="CAICTM010003073">
    <property type="protein sequence ID" value="CAB9530849.1"/>
    <property type="molecule type" value="Genomic_DNA"/>
</dbReference>
<feature type="transmembrane region" description="Helical" evidence="1">
    <location>
        <begin position="294"/>
        <end position="315"/>
    </location>
</feature>